<feature type="compositionally biased region" description="Polar residues" evidence="1">
    <location>
        <begin position="14"/>
        <end position="29"/>
    </location>
</feature>
<comment type="caution">
    <text evidence="2">The sequence shown here is derived from an EMBL/GenBank/DDBJ whole genome shotgun (WGS) entry which is preliminary data.</text>
</comment>
<name>A0A2J8NE62_PANTR</name>
<organism evidence="2 3">
    <name type="scientific">Pan troglodytes</name>
    <name type="common">Chimpanzee</name>
    <dbReference type="NCBI Taxonomy" id="9598"/>
    <lineage>
        <taxon>Eukaryota</taxon>
        <taxon>Metazoa</taxon>
        <taxon>Chordata</taxon>
        <taxon>Craniata</taxon>
        <taxon>Vertebrata</taxon>
        <taxon>Euteleostomi</taxon>
        <taxon>Mammalia</taxon>
        <taxon>Eutheria</taxon>
        <taxon>Euarchontoglires</taxon>
        <taxon>Primates</taxon>
        <taxon>Haplorrhini</taxon>
        <taxon>Catarrhini</taxon>
        <taxon>Hominidae</taxon>
        <taxon>Pan</taxon>
    </lineage>
</organism>
<dbReference type="Proteomes" id="UP000236370">
    <property type="component" value="Unassembled WGS sequence"/>
</dbReference>
<proteinExistence type="predicted"/>
<reference evidence="2 3" key="1">
    <citation type="submission" date="2017-12" db="EMBL/GenBank/DDBJ databases">
        <title>High-resolution comparative analysis of great ape genomes.</title>
        <authorList>
            <person name="Pollen A."/>
            <person name="Hastie A."/>
            <person name="Hormozdiari F."/>
            <person name="Dougherty M."/>
            <person name="Liu R."/>
            <person name="Chaisson M."/>
            <person name="Hoppe E."/>
            <person name="Hill C."/>
            <person name="Pang A."/>
            <person name="Hillier L."/>
            <person name="Baker C."/>
            <person name="Armstrong J."/>
            <person name="Shendure J."/>
            <person name="Paten B."/>
            <person name="Wilson R."/>
            <person name="Chao H."/>
            <person name="Schneider V."/>
            <person name="Ventura M."/>
            <person name="Kronenberg Z."/>
            <person name="Murali S."/>
            <person name="Gordon D."/>
            <person name="Cantsilieris S."/>
            <person name="Munson K."/>
            <person name="Nelson B."/>
            <person name="Raja A."/>
            <person name="Underwood J."/>
            <person name="Diekhans M."/>
            <person name="Fiddes I."/>
            <person name="Haussler D."/>
            <person name="Eichler E."/>
        </authorList>
    </citation>
    <scope>NUCLEOTIDE SEQUENCE [LARGE SCALE GENOMIC DNA]</scope>
    <source>
        <strain evidence="2">Yerkes chimp pedigree #C0471</strain>
    </source>
</reference>
<feature type="region of interest" description="Disordered" evidence="1">
    <location>
        <begin position="1"/>
        <end position="31"/>
    </location>
</feature>
<accession>A0A2J8NE62</accession>
<evidence type="ECO:0000313" key="3">
    <source>
        <dbReference type="Proteomes" id="UP000236370"/>
    </source>
</evidence>
<protein>
    <submittedName>
        <fullName evidence="2">MRO isoform 8</fullName>
    </submittedName>
</protein>
<evidence type="ECO:0000256" key="1">
    <source>
        <dbReference type="SAM" id="MobiDB-lite"/>
    </source>
</evidence>
<evidence type="ECO:0000313" key="2">
    <source>
        <dbReference type="EMBL" id="PNI70055.1"/>
    </source>
</evidence>
<dbReference type="AlphaFoldDB" id="A0A2J8NE62"/>
<gene>
    <name evidence="2" type="ORF">CK820_G0011471</name>
</gene>
<sequence length="47" mass="5477">MDQRQRRILGQPLSIPTSQPKQKRTSMMSFFSKKELGTPVLKSVTWQ</sequence>
<dbReference type="EMBL" id="NBAG03000231">
    <property type="protein sequence ID" value="PNI70055.1"/>
    <property type="molecule type" value="Genomic_DNA"/>
</dbReference>